<reference evidence="2 3" key="1">
    <citation type="submission" date="2016-10" db="EMBL/GenBank/DDBJ databases">
        <authorList>
            <person name="de Groot N.N."/>
        </authorList>
    </citation>
    <scope>NUCLEOTIDE SEQUENCE [LARGE SCALE GENOMIC DNA]</scope>
    <source>
        <strain evidence="2 3">CDM_5</strain>
    </source>
</reference>
<keyword evidence="1" id="KW-0175">Coiled coil</keyword>
<dbReference type="Proteomes" id="UP000183894">
    <property type="component" value="Unassembled WGS sequence"/>
</dbReference>
<evidence type="ECO:0000313" key="2">
    <source>
        <dbReference type="EMBL" id="SEK92604.1"/>
    </source>
</evidence>
<dbReference type="AlphaFoldDB" id="A0A1H7L187"/>
<dbReference type="InterPro" id="IPR057178">
    <property type="entry name" value="DUF7856"/>
</dbReference>
<name>A0A1H7L187_HALLR</name>
<dbReference type="RefSeq" id="WP_074792814.1">
    <property type="nucleotide sequence ID" value="NZ_FOAD01000002.1"/>
</dbReference>
<sequence length="283" mass="30920">MKARLPDGTTIQGRGIDLSVFGVDADGVVDAIRCSTADQRGLHVDCPDPGPGHDRLAVVPPPSFSRSHVLAAVGRSRGLTTPVDDELDRIETRLADIESDTDTDESLEALRAARRRLATAGADEDRLREQVATLRGQLNAHRDADDEDAAAAVKAELVETTTKLSEVSTERIAAEQRLSTLEQDARRSRDTREERLRLQDALDNRRREARQYLADTLEAEFESAVRELHKRGADVADSRAEHVVPTLAAVKLADFCAPVVLTARFFSDASTAAQVLDTPVIRV</sequence>
<organism evidence="2 3">
    <name type="scientific">Haloferax larsenii</name>
    <dbReference type="NCBI Taxonomy" id="302484"/>
    <lineage>
        <taxon>Archaea</taxon>
        <taxon>Methanobacteriati</taxon>
        <taxon>Methanobacteriota</taxon>
        <taxon>Stenosarchaea group</taxon>
        <taxon>Halobacteria</taxon>
        <taxon>Halobacteriales</taxon>
        <taxon>Haloferacaceae</taxon>
        <taxon>Haloferax</taxon>
    </lineage>
</organism>
<evidence type="ECO:0000256" key="1">
    <source>
        <dbReference type="SAM" id="Coils"/>
    </source>
</evidence>
<evidence type="ECO:0000313" key="3">
    <source>
        <dbReference type="Proteomes" id="UP000183894"/>
    </source>
</evidence>
<dbReference type="Pfam" id="PF25254">
    <property type="entry name" value="DUF7856"/>
    <property type="match status" value="1"/>
</dbReference>
<gene>
    <name evidence="2" type="ORF">SAMN04488691_102175</name>
</gene>
<dbReference type="EMBL" id="FOAD01000002">
    <property type="protein sequence ID" value="SEK92604.1"/>
    <property type="molecule type" value="Genomic_DNA"/>
</dbReference>
<accession>A0A1H7L187</accession>
<dbReference type="OrthoDB" id="242664at2157"/>
<protein>
    <submittedName>
        <fullName evidence="2">Uncharacterized protein</fullName>
    </submittedName>
</protein>
<proteinExistence type="predicted"/>
<feature type="coiled-coil region" evidence="1">
    <location>
        <begin position="110"/>
        <end position="191"/>
    </location>
</feature>